<keyword evidence="4 5" id="KW-0460">Magnesium</keyword>
<comment type="similarity">
    <text evidence="1">Belongs to the DNA repair enzymes AP/ExoA family.</text>
</comment>
<dbReference type="GO" id="GO:0006284">
    <property type="term" value="P:base-excision repair"/>
    <property type="evidence" value="ECO:0007669"/>
    <property type="project" value="TreeGrafter"/>
</dbReference>
<evidence type="ECO:0000256" key="2">
    <source>
        <dbReference type="ARBA" id="ARBA00022723"/>
    </source>
</evidence>
<dbReference type="Proteomes" id="UP000236291">
    <property type="component" value="Unassembled WGS sequence"/>
</dbReference>
<evidence type="ECO:0000313" key="7">
    <source>
        <dbReference type="EMBL" id="PNX89483.1"/>
    </source>
</evidence>
<keyword evidence="3" id="KW-0378">Hydrolase</keyword>
<dbReference type="PANTHER" id="PTHR22748">
    <property type="entry name" value="AP ENDONUCLEASE"/>
    <property type="match status" value="1"/>
</dbReference>
<evidence type="ECO:0000259" key="6">
    <source>
        <dbReference type="Pfam" id="PF03372"/>
    </source>
</evidence>
<dbReference type="Gene3D" id="3.60.10.10">
    <property type="entry name" value="Endonuclease/exonuclease/phosphatase"/>
    <property type="match status" value="1"/>
</dbReference>
<dbReference type="GO" id="GO:0005634">
    <property type="term" value="C:nucleus"/>
    <property type="evidence" value="ECO:0007669"/>
    <property type="project" value="TreeGrafter"/>
</dbReference>
<accession>A0A2K3MFB2</accession>
<evidence type="ECO:0000256" key="4">
    <source>
        <dbReference type="ARBA" id="ARBA00022842"/>
    </source>
</evidence>
<evidence type="ECO:0000313" key="8">
    <source>
        <dbReference type="Proteomes" id="UP000236291"/>
    </source>
</evidence>
<dbReference type="InterPro" id="IPR005135">
    <property type="entry name" value="Endo/exonuclease/phosphatase"/>
</dbReference>
<dbReference type="Pfam" id="PF03372">
    <property type="entry name" value="Exo_endo_phos"/>
    <property type="match status" value="1"/>
</dbReference>
<feature type="domain" description="Endonuclease/exonuclease/phosphatase" evidence="6">
    <location>
        <begin position="4"/>
        <end position="74"/>
    </location>
</feature>
<evidence type="ECO:0000256" key="5">
    <source>
        <dbReference type="PIRSR" id="PIRSR604808-2"/>
    </source>
</evidence>
<protein>
    <submittedName>
        <fullName evidence="7">Cytochrome p450</fullName>
    </submittedName>
</protein>
<evidence type="ECO:0000256" key="3">
    <source>
        <dbReference type="ARBA" id="ARBA00022801"/>
    </source>
</evidence>
<comment type="cofactor">
    <cofactor evidence="5">
        <name>Mg(2+)</name>
        <dbReference type="ChEBI" id="CHEBI:18420"/>
    </cofactor>
    <cofactor evidence="5">
        <name>Mn(2+)</name>
        <dbReference type="ChEBI" id="CHEBI:29035"/>
    </cofactor>
    <text evidence="5">Probably binds two magnesium or manganese ions per subunit.</text>
</comment>
<dbReference type="InterPro" id="IPR036691">
    <property type="entry name" value="Endo/exonu/phosph_ase_sf"/>
</dbReference>
<dbReference type="GO" id="GO:0008081">
    <property type="term" value="F:phosphoric diester hydrolase activity"/>
    <property type="evidence" value="ECO:0007669"/>
    <property type="project" value="TreeGrafter"/>
</dbReference>
<dbReference type="GO" id="GO:0046872">
    <property type="term" value="F:metal ion binding"/>
    <property type="evidence" value="ECO:0007669"/>
    <property type="project" value="UniProtKB-KW"/>
</dbReference>
<feature type="binding site" evidence="5">
    <location>
        <position position="7"/>
    </location>
    <ligand>
        <name>Mg(2+)</name>
        <dbReference type="ChEBI" id="CHEBI:18420"/>
        <label>1</label>
    </ligand>
</feature>
<keyword evidence="2 5" id="KW-0479">Metal-binding</keyword>
<dbReference type="PANTHER" id="PTHR22748:SF11">
    <property type="entry name" value="OS07G0184032 PROTEIN"/>
    <property type="match status" value="1"/>
</dbReference>
<feature type="non-terminal residue" evidence="7">
    <location>
        <position position="80"/>
    </location>
</feature>
<sequence length="80" mass="8868">MKIVSWNIRGLGGLEKRKEVCKLVGDLKPFILCLQETKLQRCDVLLCSNLWGNSSHGFSYRPSVGASGGLLTLWDSSEVE</sequence>
<name>A0A2K3MFB2_TRIPR</name>
<dbReference type="STRING" id="57577.A0A2K3MFB2"/>
<reference evidence="7 8" key="1">
    <citation type="journal article" date="2014" name="Am. J. Bot.">
        <title>Genome assembly and annotation for red clover (Trifolium pratense; Fabaceae).</title>
        <authorList>
            <person name="Istvanek J."/>
            <person name="Jaros M."/>
            <person name="Krenek A."/>
            <person name="Repkova J."/>
        </authorList>
    </citation>
    <scope>NUCLEOTIDE SEQUENCE [LARGE SCALE GENOMIC DNA]</scope>
    <source>
        <strain evidence="8">cv. Tatra</strain>
        <tissue evidence="7">Young leaves</tissue>
    </source>
</reference>
<proteinExistence type="inferred from homology"/>
<dbReference type="SUPFAM" id="SSF56219">
    <property type="entry name" value="DNase I-like"/>
    <property type="match status" value="1"/>
</dbReference>
<dbReference type="AlphaFoldDB" id="A0A2K3MFB2"/>
<dbReference type="GO" id="GO:0008311">
    <property type="term" value="F:double-stranded DNA 3'-5' DNA exonuclease activity"/>
    <property type="evidence" value="ECO:0007669"/>
    <property type="project" value="TreeGrafter"/>
</dbReference>
<gene>
    <name evidence="7" type="ORF">L195_g045603</name>
</gene>
<keyword evidence="5" id="KW-0464">Manganese</keyword>
<dbReference type="EMBL" id="ASHM01059947">
    <property type="protein sequence ID" value="PNX89483.1"/>
    <property type="molecule type" value="Genomic_DNA"/>
</dbReference>
<dbReference type="InterPro" id="IPR004808">
    <property type="entry name" value="AP_endonuc_1"/>
</dbReference>
<feature type="binding site" evidence="5">
    <location>
        <position position="36"/>
    </location>
    <ligand>
        <name>Mg(2+)</name>
        <dbReference type="ChEBI" id="CHEBI:18420"/>
        <label>1</label>
    </ligand>
</feature>
<organism evidence="7 8">
    <name type="scientific">Trifolium pratense</name>
    <name type="common">Red clover</name>
    <dbReference type="NCBI Taxonomy" id="57577"/>
    <lineage>
        <taxon>Eukaryota</taxon>
        <taxon>Viridiplantae</taxon>
        <taxon>Streptophyta</taxon>
        <taxon>Embryophyta</taxon>
        <taxon>Tracheophyta</taxon>
        <taxon>Spermatophyta</taxon>
        <taxon>Magnoliopsida</taxon>
        <taxon>eudicotyledons</taxon>
        <taxon>Gunneridae</taxon>
        <taxon>Pentapetalae</taxon>
        <taxon>rosids</taxon>
        <taxon>fabids</taxon>
        <taxon>Fabales</taxon>
        <taxon>Fabaceae</taxon>
        <taxon>Papilionoideae</taxon>
        <taxon>50 kb inversion clade</taxon>
        <taxon>NPAAA clade</taxon>
        <taxon>Hologalegina</taxon>
        <taxon>IRL clade</taxon>
        <taxon>Trifolieae</taxon>
        <taxon>Trifolium</taxon>
    </lineage>
</organism>
<dbReference type="GO" id="GO:0003906">
    <property type="term" value="F:DNA-(apurinic or apyrimidinic site) endonuclease activity"/>
    <property type="evidence" value="ECO:0007669"/>
    <property type="project" value="TreeGrafter"/>
</dbReference>
<evidence type="ECO:0000256" key="1">
    <source>
        <dbReference type="ARBA" id="ARBA00007092"/>
    </source>
</evidence>
<reference evidence="7 8" key="2">
    <citation type="journal article" date="2017" name="Front. Plant Sci.">
        <title>Gene Classification and Mining of Molecular Markers Useful in Red Clover (Trifolium pratense) Breeding.</title>
        <authorList>
            <person name="Istvanek J."/>
            <person name="Dluhosova J."/>
            <person name="Dluhos P."/>
            <person name="Patkova L."/>
            <person name="Nedelnik J."/>
            <person name="Repkova J."/>
        </authorList>
    </citation>
    <scope>NUCLEOTIDE SEQUENCE [LARGE SCALE GENOMIC DNA]</scope>
    <source>
        <strain evidence="8">cv. Tatra</strain>
        <tissue evidence="7">Young leaves</tissue>
    </source>
</reference>
<comment type="caution">
    <text evidence="7">The sequence shown here is derived from an EMBL/GenBank/DDBJ whole genome shotgun (WGS) entry which is preliminary data.</text>
</comment>